<dbReference type="Gene3D" id="1.10.10.10">
    <property type="entry name" value="Winged helix-like DNA-binding domain superfamily/Winged helix DNA-binding domain"/>
    <property type="match status" value="1"/>
</dbReference>
<dbReference type="GO" id="GO:0003677">
    <property type="term" value="F:DNA binding"/>
    <property type="evidence" value="ECO:0007669"/>
    <property type="project" value="UniProtKB-KW"/>
</dbReference>
<dbReference type="GO" id="GO:0003700">
    <property type="term" value="F:DNA-binding transcription factor activity"/>
    <property type="evidence" value="ECO:0007669"/>
    <property type="project" value="InterPro"/>
</dbReference>
<dbReference type="STRING" id="1670800.BSQ44_09485"/>
<dbReference type="Pfam" id="PF07702">
    <property type="entry name" value="UTRA"/>
    <property type="match status" value="1"/>
</dbReference>
<gene>
    <name evidence="5" type="ORF">BSQ44_09485</name>
</gene>
<dbReference type="Proteomes" id="UP000182840">
    <property type="component" value="Chromosome"/>
</dbReference>
<dbReference type="PANTHER" id="PTHR44846:SF1">
    <property type="entry name" value="MANNOSYL-D-GLYCERATE TRANSPORT_METABOLISM SYSTEM REPRESSOR MNGR-RELATED"/>
    <property type="match status" value="1"/>
</dbReference>
<evidence type="ECO:0000256" key="1">
    <source>
        <dbReference type="ARBA" id="ARBA00023015"/>
    </source>
</evidence>
<keyword evidence="6" id="KW-1185">Reference proteome</keyword>
<dbReference type="InterPro" id="IPR036390">
    <property type="entry name" value="WH_DNA-bd_sf"/>
</dbReference>
<dbReference type="KEGG" id="meso:BSQ44_09485"/>
<dbReference type="SMART" id="SM00345">
    <property type="entry name" value="HTH_GNTR"/>
    <property type="match status" value="1"/>
</dbReference>
<dbReference type="CDD" id="cd07377">
    <property type="entry name" value="WHTH_GntR"/>
    <property type="match status" value="1"/>
</dbReference>
<name>A0A1L3SYX3_9HYPH</name>
<dbReference type="Gene3D" id="3.40.1410.10">
    <property type="entry name" value="Chorismate lyase-like"/>
    <property type="match status" value="1"/>
</dbReference>
<dbReference type="AlphaFoldDB" id="A0A1L3SYX3"/>
<sequence>MSRYVQLATLFRRKIEIGTWQLGQQIPTVDMLAAEFDVARATIRQALSILESDGLIERHRAKGTFVTFRPQEALWCQVETNWAGLLNAREGATIEVLARGESADVQGLVHQIGERAPSYLHFRRRHWRNDSPFMIGEVYIDKRLEQRITDEALRTKTSMRLIADVAGVEVTDARQTLTIGTADAEIAELLHLPFNAPVAVVHRSAIDASGTLVFVGVATYRGDVVRLDFKLR</sequence>
<dbReference type="SUPFAM" id="SSF46785">
    <property type="entry name" value="Winged helix' DNA-binding domain"/>
    <property type="match status" value="1"/>
</dbReference>
<dbReference type="SUPFAM" id="SSF64288">
    <property type="entry name" value="Chorismate lyase-like"/>
    <property type="match status" value="1"/>
</dbReference>
<evidence type="ECO:0000256" key="3">
    <source>
        <dbReference type="ARBA" id="ARBA00023163"/>
    </source>
</evidence>
<accession>A0A1L3SYX3</accession>
<dbReference type="PANTHER" id="PTHR44846">
    <property type="entry name" value="MANNOSYL-D-GLYCERATE TRANSPORT/METABOLISM SYSTEM REPRESSOR MNGR-RELATED"/>
    <property type="match status" value="1"/>
</dbReference>
<organism evidence="5 6">
    <name type="scientific">Aquibium oceanicum</name>
    <dbReference type="NCBI Taxonomy" id="1670800"/>
    <lineage>
        <taxon>Bacteria</taxon>
        <taxon>Pseudomonadati</taxon>
        <taxon>Pseudomonadota</taxon>
        <taxon>Alphaproteobacteria</taxon>
        <taxon>Hyphomicrobiales</taxon>
        <taxon>Phyllobacteriaceae</taxon>
        <taxon>Aquibium</taxon>
    </lineage>
</organism>
<dbReference type="InterPro" id="IPR000524">
    <property type="entry name" value="Tscrpt_reg_HTH_GntR"/>
</dbReference>
<keyword evidence="3" id="KW-0804">Transcription</keyword>
<dbReference type="InterPro" id="IPR036388">
    <property type="entry name" value="WH-like_DNA-bd_sf"/>
</dbReference>
<dbReference type="PROSITE" id="PS50949">
    <property type="entry name" value="HTH_GNTR"/>
    <property type="match status" value="1"/>
</dbReference>
<evidence type="ECO:0000313" key="5">
    <source>
        <dbReference type="EMBL" id="APH74505.1"/>
    </source>
</evidence>
<protein>
    <submittedName>
        <fullName evidence="5">GntR family transcriptional regulator</fullName>
    </submittedName>
</protein>
<keyword evidence="2" id="KW-0238">DNA-binding</keyword>
<keyword evidence="1" id="KW-0805">Transcription regulation</keyword>
<dbReference type="GO" id="GO:0045892">
    <property type="term" value="P:negative regulation of DNA-templated transcription"/>
    <property type="evidence" value="ECO:0007669"/>
    <property type="project" value="TreeGrafter"/>
</dbReference>
<evidence type="ECO:0000256" key="2">
    <source>
        <dbReference type="ARBA" id="ARBA00023125"/>
    </source>
</evidence>
<evidence type="ECO:0000313" key="6">
    <source>
        <dbReference type="Proteomes" id="UP000182840"/>
    </source>
</evidence>
<dbReference type="InterPro" id="IPR011663">
    <property type="entry name" value="UTRA"/>
</dbReference>
<evidence type="ECO:0000259" key="4">
    <source>
        <dbReference type="PROSITE" id="PS50949"/>
    </source>
</evidence>
<dbReference type="InterPro" id="IPR028978">
    <property type="entry name" value="Chorismate_lyase_/UTRA_dom_sf"/>
</dbReference>
<dbReference type="Pfam" id="PF00392">
    <property type="entry name" value="GntR"/>
    <property type="match status" value="1"/>
</dbReference>
<dbReference type="PRINTS" id="PR00035">
    <property type="entry name" value="HTHGNTR"/>
</dbReference>
<dbReference type="EMBL" id="CP018171">
    <property type="protein sequence ID" value="APH74505.1"/>
    <property type="molecule type" value="Genomic_DNA"/>
</dbReference>
<dbReference type="SMART" id="SM00866">
    <property type="entry name" value="UTRA"/>
    <property type="match status" value="1"/>
</dbReference>
<dbReference type="InterPro" id="IPR050679">
    <property type="entry name" value="Bact_HTH_transcr_reg"/>
</dbReference>
<reference evidence="6" key="1">
    <citation type="submission" date="2016-11" db="EMBL/GenBank/DDBJ databases">
        <title>Mesorhizobium oceanicum sp. nov., isolated from deep seawater in South China Sea.</title>
        <authorList>
            <person name="Fu G.-Y."/>
        </authorList>
    </citation>
    <scope>NUCLEOTIDE SEQUENCE [LARGE SCALE GENOMIC DNA]</scope>
    <source>
        <strain evidence="6">B7</strain>
    </source>
</reference>
<feature type="domain" description="HTH gntR-type" evidence="4">
    <location>
        <begin position="1"/>
        <end position="69"/>
    </location>
</feature>
<proteinExistence type="predicted"/>